<feature type="region of interest" description="Disordered" evidence="1">
    <location>
        <begin position="1"/>
        <end position="38"/>
    </location>
</feature>
<accession>A0A4Y2T1C0</accession>
<organism evidence="2 3">
    <name type="scientific">Araneus ventricosus</name>
    <name type="common">Orbweaver spider</name>
    <name type="synonym">Epeira ventricosa</name>
    <dbReference type="NCBI Taxonomy" id="182803"/>
    <lineage>
        <taxon>Eukaryota</taxon>
        <taxon>Metazoa</taxon>
        <taxon>Ecdysozoa</taxon>
        <taxon>Arthropoda</taxon>
        <taxon>Chelicerata</taxon>
        <taxon>Arachnida</taxon>
        <taxon>Araneae</taxon>
        <taxon>Araneomorphae</taxon>
        <taxon>Entelegynae</taxon>
        <taxon>Araneoidea</taxon>
        <taxon>Araneidae</taxon>
        <taxon>Araneus</taxon>
    </lineage>
</organism>
<comment type="caution">
    <text evidence="2">The sequence shown here is derived from an EMBL/GenBank/DDBJ whole genome shotgun (WGS) entry which is preliminary data.</text>
</comment>
<feature type="compositionally biased region" description="Low complexity" evidence="1">
    <location>
        <begin position="1"/>
        <end position="19"/>
    </location>
</feature>
<keyword evidence="3" id="KW-1185">Reference proteome</keyword>
<name>A0A4Y2T1C0_ARAVE</name>
<sequence length="136" mass="14822">MVQPTASTSTATTPQTTTTRVPVYKKASEAEAEEMKNHKTTHSYMFQYAPAERANTKANPIWNARKPNASRYHLPLPETRPQITTAAAPTTTTTTPAPTSSSTAAATPSYYHEPATPACAGYNNLTYCLQDPQYPK</sequence>
<reference evidence="2 3" key="1">
    <citation type="journal article" date="2019" name="Sci. Rep.">
        <title>Orb-weaving spider Araneus ventricosus genome elucidates the spidroin gene catalogue.</title>
        <authorList>
            <person name="Kono N."/>
            <person name="Nakamura H."/>
            <person name="Ohtoshi R."/>
            <person name="Moran D.A.P."/>
            <person name="Shinohara A."/>
            <person name="Yoshida Y."/>
            <person name="Fujiwara M."/>
            <person name="Mori M."/>
            <person name="Tomita M."/>
            <person name="Arakawa K."/>
        </authorList>
    </citation>
    <scope>NUCLEOTIDE SEQUENCE [LARGE SCALE GENOMIC DNA]</scope>
</reference>
<evidence type="ECO:0000256" key="1">
    <source>
        <dbReference type="SAM" id="MobiDB-lite"/>
    </source>
</evidence>
<gene>
    <name evidence="2" type="ORF">AVEN_185928_1</name>
</gene>
<evidence type="ECO:0000313" key="3">
    <source>
        <dbReference type="Proteomes" id="UP000499080"/>
    </source>
</evidence>
<feature type="compositionally biased region" description="Low complexity" evidence="1">
    <location>
        <begin position="84"/>
        <end position="109"/>
    </location>
</feature>
<evidence type="ECO:0000313" key="2">
    <source>
        <dbReference type="EMBL" id="GBN93683.1"/>
    </source>
</evidence>
<dbReference type="Proteomes" id="UP000499080">
    <property type="component" value="Unassembled WGS sequence"/>
</dbReference>
<protein>
    <submittedName>
        <fullName evidence="2">Uncharacterized protein</fullName>
    </submittedName>
</protein>
<feature type="region of interest" description="Disordered" evidence="1">
    <location>
        <begin position="58"/>
        <end position="110"/>
    </location>
</feature>
<dbReference type="AlphaFoldDB" id="A0A4Y2T1C0"/>
<feature type="compositionally biased region" description="Basic and acidic residues" evidence="1">
    <location>
        <begin position="26"/>
        <end position="37"/>
    </location>
</feature>
<dbReference type="EMBL" id="BGPR01025078">
    <property type="protein sequence ID" value="GBN93683.1"/>
    <property type="molecule type" value="Genomic_DNA"/>
</dbReference>
<proteinExistence type="predicted"/>